<name>A0AAE1QMB7_9EUCA</name>
<dbReference type="Proteomes" id="UP001292094">
    <property type="component" value="Unassembled WGS sequence"/>
</dbReference>
<comment type="caution">
    <text evidence="2">The sequence shown here is derived from an EMBL/GenBank/DDBJ whole genome shotgun (WGS) entry which is preliminary data.</text>
</comment>
<evidence type="ECO:0000313" key="3">
    <source>
        <dbReference type="Proteomes" id="UP001292094"/>
    </source>
</evidence>
<feature type="transmembrane region" description="Helical" evidence="1">
    <location>
        <begin position="40"/>
        <end position="61"/>
    </location>
</feature>
<dbReference type="EMBL" id="JAWZYT010000033">
    <property type="protein sequence ID" value="KAK4329110.1"/>
    <property type="molecule type" value="Genomic_DNA"/>
</dbReference>
<evidence type="ECO:0000256" key="1">
    <source>
        <dbReference type="SAM" id="Phobius"/>
    </source>
</evidence>
<keyword evidence="1" id="KW-0472">Membrane</keyword>
<dbReference type="AlphaFoldDB" id="A0AAE1QMB7"/>
<accession>A0AAE1QMB7</accession>
<evidence type="ECO:0000313" key="2">
    <source>
        <dbReference type="EMBL" id="KAK4329110.1"/>
    </source>
</evidence>
<proteinExistence type="predicted"/>
<organism evidence="2 3">
    <name type="scientific">Petrolisthes manimaculis</name>
    <dbReference type="NCBI Taxonomy" id="1843537"/>
    <lineage>
        <taxon>Eukaryota</taxon>
        <taxon>Metazoa</taxon>
        <taxon>Ecdysozoa</taxon>
        <taxon>Arthropoda</taxon>
        <taxon>Crustacea</taxon>
        <taxon>Multicrustacea</taxon>
        <taxon>Malacostraca</taxon>
        <taxon>Eumalacostraca</taxon>
        <taxon>Eucarida</taxon>
        <taxon>Decapoda</taxon>
        <taxon>Pleocyemata</taxon>
        <taxon>Anomura</taxon>
        <taxon>Galatheoidea</taxon>
        <taxon>Porcellanidae</taxon>
        <taxon>Petrolisthes</taxon>
    </lineage>
</organism>
<feature type="transmembrane region" description="Helical" evidence="1">
    <location>
        <begin position="6"/>
        <end position="28"/>
    </location>
</feature>
<gene>
    <name evidence="2" type="ORF">Pmani_000521</name>
</gene>
<reference evidence="2" key="1">
    <citation type="submission" date="2023-11" db="EMBL/GenBank/DDBJ databases">
        <title>Genome assemblies of two species of porcelain crab, Petrolisthes cinctipes and Petrolisthes manimaculis (Anomura: Porcellanidae).</title>
        <authorList>
            <person name="Angst P."/>
        </authorList>
    </citation>
    <scope>NUCLEOTIDE SEQUENCE</scope>
    <source>
        <strain evidence="2">PB745_02</strain>
        <tissue evidence="2">Gill</tissue>
    </source>
</reference>
<keyword evidence="3" id="KW-1185">Reference proteome</keyword>
<sequence>MHKWWWLAGVVSVVLVPLVTTLVTYTFVSMGSDALVVDDTGALIIMLAFIKLVLLGSQGIFPIDLNPIYEKIVGRRKRSINSTAFEVPEVRHTPCVRRFLCELEAAARTSDNYLPRGPNEVDDGWNLDEEVAPEEVDPIHEMQVEAIRALFREEDPTGELSKRGQSALAVVGALTGQVCEEAYALCKGRFTAPMAYKAIFEEINLVISDHD</sequence>
<keyword evidence="1" id="KW-0812">Transmembrane</keyword>
<protein>
    <submittedName>
        <fullName evidence="2">Uncharacterized protein</fullName>
    </submittedName>
</protein>
<keyword evidence="1" id="KW-1133">Transmembrane helix</keyword>